<keyword evidence="3 4" id="KW-0413">Isomerase</keyword>
<dbReference type="Proteomes" id="UP000050514">
    <property type="component" value="Unassembled WGS sequence"/>
</dbReference>
<dbReference type="SUPFAM" id="SSF50891">
    <property type="entry name" value="Cyclophilin-like"/>
    <property type="match status" value="1"/>
</dbReference>
<dbReference type="PANTHER" id="PTHR45625">
    <property type="entry name" value="PEPTIDYL-PROLYL CIS-TRANS ISOMERASE-RELATED"/>
    <property type="match status" value="1"/>
</dbReference>
<dbReference type="EC" id="5.2.1.8" evidence="4"/>
<name>A0A0P6X595_9CHLR</name>
<gene>
    <name evidence="6" type="ORF">AC812_01630</name>
</gene>
<evidence type="ECO:0000313" key="7">
    <source>
        <dbReference type="Proteomes" id="UP000050514"/>
    </source>
</evidence>
<reference evidence="6 7" key="1">
    <citation type="submission" date="2015-07" db="EMBL/GenBank/DDBJ databases">
        <title>Draft genome of Bellilinea caldifistulae DSM 17877.</title>
        <authorList>
            <person name="Hemp J."/>
            <person name="Ward L.M."/>
            <person name="Pace L.A."/>
            <person name="Fischer W.W."/>
        </authorList>
    </citation>
    <scope>NUCLEOTIDE SEQUENCE [LARGE SCALE GENOMIC DNA]</scope>
    <source>
        <strain evidence="6 7">GOMI-1</strain>
    </source>
</reference>
<dbReference type="CDD" id="cd00317">
    <property type="entry name" value="cyclophilin"/>
    <property type="match status" value="1"/>
</dbReference>
<evidence type="ECO:0000256" key="4">
    <source>
        <dbReference type="RuleBase" id="RU363019"/>
    </source>
</evidence>
<keyword evidence="2 4" id="KW-0697">Rotamase</keyword>
<dbReference type="PROSITE" id="PS50072">
    <property type="entry name" value="CSA_PPIASE_2"/>
    <property type="match status" value="1"/>
</dbReference>
<accession>A0A0P6X595</accession>
<evidence type="ECO:0000259" key="5">
    <source>
        <dbReference type="PROSITE" id="PS50072"/>
    </source>
</evidence>
<comment type="similarity">
    <text evidence="4">Belongs to the cyclophilin-type PPIase family.</text>
</comment>
<keyword evidence="7" id="KW-1185">Reference proteome</keyword>
<organism evidence="6 7">
    <name type="scientific">Bellilinea caldifistulae</name>
    <dbReference type="NCBI Taxonomy" id="360411"/>
    <lineage>
        <taxon>Bacteria</taxon>
        <taxon>Bacillati</taxon>
        <taxon>Chloroflexota</taxon>
        <taxon>Anaerolineae</taxon>
        <taxon>Anaerolineales</taxon>
        <taxon>Anaerolineaceae</taxon>
        <taxon>Bellilinea</taxon>
    </lineage>
</organism>
<dbReference type="STRING" id="360411.AC812_01630"/>
<dbReference type="PANTHER" id="PTHR45625:SF4">
    <property type="entry name" value="PEPTIDYLPROLYL ISOMERASE DOMAIN AND WD REPEAT-CONTAINING PROTEIN 1"/>
    <property type="match status" value="1"/>
</dbReference>
<evidence type="ECO:0000256" key="3">
    <source>
        <dbReference type="ARBA" id="ARBA00023235"/>
    </source>
</evidence>
<comment type="catalytic activity">
    <reaction evidence="4">
        <text>[protein]-peptidylproline (omega=180) = [protein]-peptidylproline (omega=0)</text>
        <dbReference type="Rhea" id="RHEA:16237"/>
        <dbReference type="Rhea" id="RHEA-COMP:10747"/>
        <dbReference type="Rhea" id="RHEA-COMP:10748"/>
        <dbReference type="ChEBI" id="CHEBI:83833"/>
        <dbReference type="ChEBI" id="CHEBI:83834"/>
        <dbReference type="EC" id="5.2.1.8"/>
    </reaction>
</comment>
<dbReference type="Gene3D" id="2.40.100.10">
    <property type="entry name" value="Cyclophilin-like"/>
    <property type="match status" value="1"/>
</dbReference>
<dbReference type="PATRIC" id="fig|360411.5.peg.512"/>
<dbReference type="InterPro" id="IPR002130">
    <property type="entry name" value="Cyclophilin-type_PPIase_dom"/>
</dbReference>
<dbReference type="GO" id="GO:0003755">
    <property type="term" value="F:peptidyl-prolyl cis-trans isomerase activity"/>
    <property type="evidence" value="ECO:0007669"/>
    <property type="project" value="UniProtKB-UniRule"/>
</dbReference>
<sequence length="163" mass="17557">MVIDQNKQYTATLKTEKGDIKIRLFADKAPLAVNSFVFLARMGYFDGMIFHRVLPDFVAQTGDPSGTGFGGPGYQFANEISEDLKYDRPGLVGMANAGPDTNGSQFFITYAALPQLDGGYTIFGEVIEGMDVAKALTARDPASAAPQDLPPGDKILSVIIEEQ</sequence>
<comment type="function">
    <text evidence="1 4">PPIases accelerate the folding of proteins. It catalyzes the cis-trans isomerization of proline imidic peptide bonds in oligopeptides.</text>
</comment>
<feature type="domain" description="PPIase cyclophilin-type" evidence="5">
    <location>
        <begin position="18"/>
        <end position="163"/>
    </location>
</feature>
<proteinExistence type="inferred from homology"/>
<dbReference type="AlphaFoldDB" id="A0A0P6X595"/>
<protein>
    <recommendedName>
        <fullName evidence="4">Peptidyl-prolyl cis-trans isomerase</fullName>
        <shortName evidence="4">PPIase</shortName>
        <ecNumber evidence="4">5.2.1.8</ecNumber>
    </recommendedName>
</protein>
<dbReference type="Pfam" id="PF00160">
    <property type="entry name" value="Pro_isomerase"/>
    <property type="match status" value="1"/>
</dbReference>
<dbReference type="EMBL" id="LGHJ01000006">
    <property type="protein sequence ID" value="KPL78198.1"/>
    <property type="molecule type" value="Genomic_DNA"/>
</dbReference>
<dbReference type="InterPro" id="IPR044666">
    <property type="entry name" value="Cyclophilin_A-like"/>
</dbReference>
<evidence type="ECO:0000256" key="1">
    <source>
        <dbReference type="ARBA" id="ARBA00002388"/>
    </source>
</evidence>
<dbReference type="InterPro" id="IPR029000">
    <property type="entry name" value="Cyclophilin-like_dom_sf"/>
</dbReference>
<comment type="caution">
    <text evidence="6">The sequence shown here is derived from an EMBL/GenBank/DDBJ whole genome shotgun (WGS) entry which is preliminary data.</text>
</comment>
<dbReference type="PRINTS" id="PR00153">
    <property type="entry name" value="CSAPPISMRASE"/>
</dbReference>
<evidence type="ECO:0000313" key="6">
    <source>
        <dbReference type="EMBL" id="KPL78198.1"/>
    </source>
</evidence>
<evidence type="ECO:0000256" key="2">
    <source>
        <dbReference type="ARBA" id="ARBA00023110"/>
    </source>
</evidence>